<name>A0A381RZ94_9ZZZZ</name>
<dbReference type="PANTHER" id="PTHR43739:SF5">
    <property type="entry name" value="EXO-ALPHA-SIALIDASE"/>
    <property type="match status" value="1"/>
</dbReference>
<feature type="domain" description="PTS EIIA type-4" evidence="1">
    <location>
        <begin position="849"/>
        <end position="996"/>
    </location>
</feature>
<dbReference type="InterPro" id="IPR015943">
    <property type="entry name" value="WD40/YVTN_repeat-like_dom_sf"/>
</dbReference>
<sequence>MMFGLSLTLTTGTPVKAEQYESTLFSEMSWRSIGPFRGGRTKAAAGVPEQPNVFYVGVVNGGVWKTTDFGHTWNPIFDDQFTGSIGALAVAPSDANILYVGSGEGLQRPDLSTGDGIYKSVDAGQTWTHLGLRDGQQIPQIIVDPTNPDRLFVAVLGHPYGPNTERGIFRSLDGGQSFDKVLYRDEDTGGIDVLFDPTNANKIYAVLWEARQAPWENGVFSGPGSGILVSEDGGDTWRPLTEGLPTFENDGLGRIGITVAPSHPMRLFATVDARQNRGLYRSDDAGEHWYLVNNDPRVTQRGSDFAEVKVHPMNPDVVYTGSIVVWKSTDGGRTFSSPRGAPGGDDYQRIWINPIHPDIILIASDQGAIVTVNGGKTWSSWYNQPTAQFYHVTADNAFPYRVCGGQQESGSACVQSRGDYGAITFRDWTPVGVSEYGYVAPDPLDPDIVYGGKVTRYDRRTKQRQDVTPKPLRGEDYRVLRTMPILFSPVDPHTLYFASNTLWQTTNGGKSWDVMSPDLTRESWDVPEVVGKYQGTPAAAVSRRGVIYTIAPSYVDKNTIWVGTDDGLIHVTRDGGTTWRNVTPPDLVSWAKVSLMDASHTDSDTAYAAINTLRLDDLRPHIYRTRDGGHTWAHITNGIPDGGPVNVVREDPQRPGLLFAGTERTVYVSFNDGDQWQSLRLNLPATSIRDLIVKNDDLVVGTHGRGFWILDDITPLRQLSADIVNSSLHLFAPQNAWRFRWNKYTDTPPPPEEPAGENPPDGALIHYFLGPNSSGPVILEILNSDGSIVRRYSSEDAPEASLEGLNVPDYWPRPHQPLTAEPGLHRFVWDMHYPRPAVLRFRYPISAIPFNTPITPHGPSALPGVYSIQVTANGQTLTQPLLIEMDPRVRISTAELARQFALSIKLVELLKQNFSVLLMVQAYQGDPDNVATKEEARILEERLRKINTDLATLYRIVEGADAGPTSQVVAATSEVALDLERALKDSAALNARPSGVQP</sequence>
<dbReference type="CDD" id="cd15482">
    <property type="entry name" value="Sialidase_non-viral"/>
    <property type="match status" value="2"/>
</dbReference>
<dbReference type="AlphaFoldDB" id="A0A381RZ94"/>
<evidence type="ECO:0000259" key="1">
    <source>
        <dbReference type="PROSITE" id="PS51096"/>
    </source>
</evidence>
<dbReference type="SUPFAM" id="SSF110296">
    <property type="entry name" value="Oligoxyloglucan reducing end-specific cellobiohydrolase"/>
    <property type="match status" value="1"/>
</dbReference>
<dbReference type="EMBL" id="UINC01002486">
    <property type="protein sequence ID" value="SUZ97196.1"/>
    <property type="molecule type" value="Genomic_DNA"/>
</dbReference>
<protein>
    <recommendedName>
        <fullName evidence="1">PTS EIIA type-4 domain-containing protein</fullName>
    </recommendedName>
</protein>
<dbReference type="InterPro" id="IPR004701">
    <property type="entry name" value="PTS_EIIA_man-typ"/>
</dbReference>
<evidence type="ECO:0000313" key="2">
    <source>
        <dbReference type="EMBL" id="SUZ97196.1"/>
    </source>
</evidence>
<dbReference type="PANTHER" id="PTHR43739">
    <property type="entry name" value="XYLOGLUCANASE (EUROFUNG)"/>
    <property type="match status" value="1"/>
</dbReference>
<dbReference type="GO" id="GO:0010411">
    <property type="term" value="P:xyloglucan metabolic process"/>
    <property type="evidence" value="ECO:0007669"/>
    <property type="project" value="TreeGrafter"/>
</dbReference>
<accession>A0A381RZ94</accession>
<organism evidence="2">
    <name type="scientific">marine metagenome</name>
    <dbReference type="NCBI Taxonomy" id="408172"/>
    <lineage>
        <taxon>unclassified sequences</taxon>
        <taxon>metagenomes</taxon>
        <taxon>ecological metagenomes</taxon>
    </lineage>
</organism>
<dbReference type="GO" id="GO:0016020">
    <property type="term" value="C:membrane"/>
    <property type="evidence" value="ECO:0007669"/>
    <property type="project" value="InterPro"/>
</dbReference>
<dbReference type="Gene3D" id="2.130.10.10">
    <property type="entry name" value="YVTN repeat-like/Quinoprotein amine dehydrogenase"/>
    <property type="match status" value="4"/>
</dbReference>
<proteinExistence type="predicted"/>
<dbReference type="GO" id="GO:0009401">
    <property type="term" value="P:phosphoenolpyruvate-dependent sugar phosphotransferase system"/>
    <property type="evidence" value="ECO:0007669"/>
    <property type="project" value="InterPro"/>
</dbReference>
<dbReference type="InterPro" id="IPR052025">
    <property type="entry name" value="Xyloglucanase_GH74"/>
</dbReference>
<dbReference type="PROSITE" id="PS51096">
    <property type="entry name" value="PTS_EIIA_TYPE_4"/>
    <property type="match status" value="1"/>
</dbReference>
<gene>
    <name evidence="2" type="ORF">METZ01_LOCUS50050</name>
</gene>
<dbReference type="InterPro" id="IPR036278">
    <property type="entry name" value="Sialidase_sf"/>
</dbReference>
<reference evidence="2" key="1">
    <citation type="submission" date="2018-05" db="EMBL/GenBank/DDBJ databases">
        <authorList>
            <person name="Lanie J.A."/>
            <person name="Ng W.-L."/>
            <person name="Kazmierczak K.M."/>
            <person name="Andrzejewski T.M."/>
            <person name="Davidsen T.M."/>
            <person name="Wayne K.J."/>
            <person name="Tettelin H."/>
            <person name="Glass J.I."/>
            <person name="Rusch D."/>
            <person name="Podicherti R."/>
            <person name="Tsui H.-C.T."/>
            <person name="Winkler M.E."/>
        </authorList>
    </citation>
    <scope>NUCLEOTIDE SEQUENCE</scope>
</reference>
<dbReference type="SUPFAM" id="SSF50939">
    <property type="entry name" value="Sialidases"/>
    <property type="match status" value="1"/>
</dbReference>